<sequence length="59" mass="6814">MWLLGTHLAFTVNRLPSTSVDATAAPRPLRLPESVGHRLMRLHRVMAVRCFLRRIRKHA</sequence>
<name>A0ACC3ZI57_COLTU</name>
<comment type="caution">
    <text evidence="1">The sequence shown here is derived from an EMBL/GenBank/DDBJ whole genome shotgun (WGS) entry which is preliminary data.</text>
</comment>
<protein>
    <submittedName>
        <fullName evidence="1">Uncharacterized protein</fullName>
    </submittedName>
</protein>
<evidence type="ECO:0000313" key="2">
    <source>
        <dbReference type="Proteomes" id="UP000805649"/>
    </source>
</evidence>
<reference evidence="1 2" key="1">
    <citation type="journal article" date="2020" name="Phytopathology">
        <title>Genome Sequence Resources of Colletotrichum truncatum, C. plurivorum, C. musicola, and C. sojae: Four Species Pathogenic to Soybean (Glycine max).</title>
        <authorList>
            <person name="Rogerio F."/>
            <person name="Boufleur T.R."/>
            <person name="Ciampi-Guillardi M."/>
            <person name="Sukno S.A."/>
            <person name="Thon M.R."/>
            <person name="Massola Junior N.S."/>
            <person name="Baroncelli R."/>
        </authorList>
    </citation>
    <scope>NUCLEOTIDE SEQUENCE [LARGE SCALE GENOMIC DNA]</scope>
    <source>
        <strain evidence="1 2">CMES1059</strain>
    </source>
</reference>
<evidence type="ECO:0000313" key="1">
    <source>
        <dbReference type="EMBL" id="KAL0943817.1"/>
    </source>
</evidence>
<keyword evidence="2" id="KW-1185">Reference proteome</keyword>
<organism evidence="1 2">
    <name type="scientific">Colletotrichum truncatum</name>
    <name type="common">Anthracnose fungus</name>
    <name type="synonym">Colletotrichum capsici</name>
    <dbReference type="NCBI Taxonomy" id="5467"/>
    <lineage>
        <taxon>Eukaryota</taxon>
        <taxon>Fungi</taxon>
        <taxon>Dikarya</taxon>
        <taxon>Ascomycota</taxon>
        <taxon>Pezizomycotina</taxon>
        <taxon>Sordariomycetes</taxon>
        <taxon>Hypocreomycetidae</taxon>
        <taxon>Glomerellales</taxon>
        <taxon>Glomerellaceae</taxon>
        <taxon>Colletotrichum</taxon>
        <taxon>Colletotrichum truncatum species complex</taxon>
    </lineage>
</organism>
<proteinExistence type="predicted"/>
<dbReference type="Proteomes" id="UP000805649">
    <property type="component" value="Unassembled WGS sequence"/>
</dbReference>
<accession>A0ACC3ZI57</accession>
<gene>
    <name evidence="1" type="ORF">CTRU02_201704</name>
</gene>
<dbReference type="EMBL" id="VUJX02000001">
    <property type="protein sequence ID" value="KAL0943817.1"/>
    <property type="molecule type" value="Genomic_DNA"/>
</dbReference>